<dbReference type="Pfam" id="PF00096">
    <property type="entry name" value="zf-C2H2"/>
    <property type="match status" value="4"/>
</dbReference>
<dbReference type="InterPro" id="IPR050636">
    <property type="entry name" value="C2H2-ZF_domain-containing"/>
</dbReference>
<dbReference type="PROSITE" id="PS00028">
    <property type="entry name" value="ZINC_FINGER_C2H2_1"/>
    <property type="match status" value="6"/>
</dbReference>
<evidence type="ECO:0000259" key="12">
    <source>
        <dbReference type="PROSITE" id="PS50157"/>
    </source>
</evidence>
<evidence type="ECO:0000256" key="5">
    <source>
        <dbReference type="ARBA" id="ARBA00022833"/>
    </source>
</evidence>
<dbReference type="PANTHER" id="PTHR47772">
    <property type="entry name" value="ZINC FINGER PROTEIN 200"/>
    <property type="match status" value="1"/>
</dbReference>
<evidence type="ECO:0000256" key="7">
    <source>
        <dbReference type="ARBA" id="ARBA00023163"/>
    </source>
</evidence>
<feature type="domain" description="ZAD" evidence="13">
    <location>
        <begin position="3"/>
        <end position="84"/>
    </location>
</feature>
<keyword evidence="3" id="KW-0677">Repeat</keyword>
<proteinExistence type="predicted"/>
<dbReference type="SUPFAM" id="SSF57667">
    <property type="entry name" value="beta-beta-alpha zinc fingers"/>
    <property type="match status" value="4"/>
</dbReference>
<keyword evidence="7" id="KW-0804">Transcription</keyword>
<keyword evidence="5 10" id="KW-0862">Zinc</keyword>
<feature type="binding site" evidence="10">
    <location>
        <position position="60"/>
    </location>
    <ligand>
        <name>Zn(2+)</name>
        <dbReference type="ChEBI" id="CHEBI:29105"/>
    </ligand>
</feature>
<evidence type="ECO:0000256" key="2">
    <source>
        <dbReference type="ARBA" id="ARBA00022723"/>
    </source>
</evidence>
<evidence type="ECO:0000256" key="3">
    <source>
        <dbReference type="ARBA" id="ARBA00022737"/>
    </source>
</evidence>
<feature type="binding site" evidence="10">
    <location>
        <position position="57"/>
    </location>
    <ligand>
        <name>Zn(2+)</name>
        <dbReference type="ChEBI" id="CHEBI:29105"/>
    </ligand>
</feature>
<evidence type="ECO:0000256" key="9">
    <source>
        <dbReference type="PROSITE-ProRule" id="PRU00042"/>
    </source>
</evidence>
<dbReference type="InterPro" id="IPR013087">
    <property type="entry name" value="Znf_C2H2_type"/>
</dbReference>
<dbReference type="Gene3D" id="3.40.1800.20">
    <property type="match status" value="1"/>
</dbReference>
<feature type="binding site" evidence="10">
    <location>
        <position position="8"/>
    </location>
    <ligand>
        <name>Zn(2+)</name>
        <dbReference type="ChEBI" id="CHEBI:29105"/>
    </ligand>
</feature>
<keyword evidence="8" id="KW-0539">Nucleus</keyword>
<feature type="domain" description="C2H2-type" evidence="12">
    <location>
        <begin position="275"/>
        <end position="302"/>
    </location>
</feature>
<dbReference type="SUPFAM" id="SSF57716">
    <property type="entry name" value="Glucocorticoid receptor-like (DNA-binding domain)"/>
    <property type="match status" value="1"/>
</dbReference>
<sequence length="392" mass="45673">MEDICRICGDHSKTLVGIFDEHEPKGQVEFEPNLAEMVKTCADVQLDPGDCFPQQICIACVHDARTAYGFKRRCEESHRKFYLAINDWQSVKEEPTENFFVIEEQLESDLVVKEEFDESPMEETAKENSPKINTKKSKPKPKLSRKARLKPKGRKKQSFKCELCAKEFRHQRRLLEHMKVHSNSHVCQTCGERFLFKTDLDKHQCYRTSDYVVECPTCLKVFSTTRSLDSHKCLETKKRAFQCPHCPQIFTHNHLLKVHLLIHTAGDSSQGNGPHKCSYCRLGFTNKAALTVHTNAHMDQRPHSCPFCISSFRSKSGLTVHIRTHTGEKPYKCPLCPKTFSDKNNQAKHRRRHTDDRPYKCSVCLQDFREKHHLKRHFLNKHRDPDQEQQLK</sequence>
<evidence type="ECO:0000313" key="15">
    <source>
        <dbReference type="Proteomes" id="UP001652680"/>
    </source>
</evidence>
<dbReference type="SMART" id="SM00355">
    <property type="entry name" value="ZnF_C2H2"/>
    <property type="match status" value="8"/>
</dbReference>
<dbReference type="Proteomes" id="UP001652680">
    <property type="component" value="Unassembled WGS sequence"/>
</dbReference>
<keyword evidence="15" id="KW-1185">Reference proteome</keyword>
<dbReference type="EnsemblMetazoa" id="XM_017120164.2">
    <property type="protein sequence ID" value="XP_016975653.2"/>
    <property type="gene ID" value="LOC108042051"/>
</dbReference>
<reference evidence="14" key="2">
    <citation type="submission" date="2025-05" db="UniProtKB">
        <authorList>
            <consortium name="EnsemblMetazoa"/>
        </authorList>
    </citation>
    <scope>IDENTIFICATION</scope>
</reference>
<feature type="domain" description="C2H2-type" evidence="12">
    <location>
        <begin position="241"/>
        <end position="268"/>
    </location>
</feature>
<accession>A0ABM5H751</accession>
<protein>
    <submittedName>
        <fullName evidence="14">Uncharacterized protein</fullName>
    </submittedName>
</protein>
<feature type="compositionally biased region" description="Basic residues" evidence="11">
    <location>
        <begin position="133"/>
        <end position="154"/>
    </location>
</feature>
<feature type="domain" description="C2H2-type" evidence="12">
    <location>
        <begin position="185"/>
        <end position="212"/>
    </location>
</feature>
<dbReference type="InterPro" id="IPR036236">
    <property type="entry name" value="Znf_C2H2_sf"/>
</dbReference>
<name>A0ABM5H751_DRORH</name>
<keyword evidence="2 10" id="KW-0479">Metal-binding</keyword>
<feature type="domain" description="C2H2-type" evidence="12">
    <location>
        <begin position="331"/>
        <end position="358"/>
    </location>
</feature>
<feature type="domain" description="C2H2-type" evidence="12">
    <location>
        <begin position="159"/>
        <end position="186"/>
    </location>
</feature>
<feature type="domain" description="C2H2-type" evidence="12">
    <location>
        <begin position="213"/>
        <end position="240"/>
    </location>
</feature>
<feature type="domain" description="C2H2-type" evidence="12">
    <location>
        <begin position="303"/>
        <end position="330"/>
    </location>
</feature>
<dbReference type="Gene3D" id="3.30.160.60">
    <property type="entry name" value="Classic Zinc Finger"/>
    <property type="match status" value="5"/>
</dbReference>
<evidence type="ECO:0000256" key="1">
    <source>
        <dbReference type="ARBA" id="ARBA00004123"/>
    </source>
</evidence>
<feature type="binding site" evidence="10">
    <location>
        <position position="5"/>
    </location>
    <ligand>
        <name>Zn(2+)</name>
        <dbReference type="ChEBI" id="CHEBI:29105"/>
    </ligand>
</feature>
<organism evidence="14 15">
    <name type="scientific">Drosophila rhopaloa</name>
    <name type="common">Fruit fly</name>
    <dbReference type="NCBI Taxonomy" id="1041015"/>
    <lineage>
        <taxon>Eukaryota</taxon>
        <taxon>Metazoa</taxon>
        <taxon>Ecdysozoa</taxon>
        <taxon>Arthropoda</taxon>
        <taxon>Hexapoda</taxon>
        <taxon>Insecta</taxon>
        <taxon>Pterygota</taxon>
        <taxon>Neoptera</taxon>
        <taxon>Endopterygota</taxon>
        <taxon>Diptera</taxon>
        <taxon>Brachycera</taxon>
        <taxon>Muscomorpha</taxon>
        <taxon>Ephydroidea</taxon>
        <taxon>Drosophilidae</taxon>
        <taxon>Drosophila</taxon>
        <taxon>Sophophora</taxon>
    </lineage>
</organism>
<evidence type="ECO:0000256" key="8">
    <source>
        <dbReference type="ARBA" id="ARBA00023242"/>
    </source>
</evidence>
<evidence type="ECO:0000259" key="13">
    <source>
        <dbReference type="PROSITE" id="PS51915"/>
    </source>
</evidence>
<dbReference type="RefSeq" id="XP_016975653.2">
    <property type="nucleotide sequence ID" value="XM_017120164.2"/>
</dbReference>
<keyword evidence="4 9" id="KW-0863">Zinc-finger</keyword>
<evidence type="ECO:0000256" key="4">
    <source>
        <dbReference type="ARBA" id="ARBA00022771"/>
    </source>
</evidence>
<evidence type="ECO:0000313" key="14">
    <source>
        <dbReference type="EnsemblMetazoa" id="XP_016975653.2"/>
    </source>
</evidence>
<dbReference type="PROSITE" id="PS50157">
    <property type="entry name" value="ZINC_FINGER_C2H2_2"/>
    <property type="match status" value="8"/>
</dbReference>
<feature type="domain" description="C2H2-type" evidence="12">
    <location>
        <begin position="359"/>
        <end position="387"/>
    </location>
</feature>
<evidence type="ECO:0000256" key="11">
    <source>
        <dbReference type="SAM" id="MobiDB-lite"/>
    </source>
</evidence>
<keyword evidence="6" id="KW-0805">Transcription regulation</keyword>
<dbReference type="Pfam" id="PF07776">
    <property type="entry name" value="zf-AD"/>
    <property type="match status" value="1"/>
</dbReference>
<evidence type="ECO:0000256" key="6">
    <source>
        <dbReference type="ARBA" id="ARBA00023015"/>
    </source>
</evidence>
<dbReference type="GeneID" id="108042051"/>
<evidence type="ECO:0000256" key="10">
    <source>
        <dbReference type="PROSITE-ProRule" id="PRU01263"/>
    </source>
</evidence>
<dbReference type="PANTHER" id="PTHR47772:SF4">
    <property type="entry name" value="ZFP64 ZINC FINGER PROTEIN"/>
    <property type="match status" value="1"/>
</dbReference>
<feature type="region of interest" description="Disordered" evidence="11">
    <location>
        <begin position="116"/>
        <end position="154"/>
    </location>
</feature>
<reference evidence="15" key="1">
    <citation type="journal article" date="2021" name="Elife">
        <title>Highly contiguous assemblies of 101 drosophilid genomes.</title>
        <authorList>
            <person name="Kim B.Y."/>
            <person name="Wang J.R."/>
            <person name="Miller D.E."/>
            <person name="Barmina O."/>
            <person name="Delaney E."/>
            <person name="Thompson A."/>
            <person name="Comeault A.A."/>
            <person name="Peede D."/>
            <person name="D'Agostino E.R."/>
            <person name="Pelaez J."/>
            <person name="Aguilar J.M."/>
            <person name="Haji D."/>
            <person name="Matsunaga T."/>
            <person name="Armstrong E.E."/>
            <person name="Zych M."/>
            <person name="Ogawa Y."/>
            <person name="Stamenkovic-Radak M."/>
            <person name="Jelic M."/>
            <person name="Veselinovic M.S."/>
            <person name="Tanaskovic M."/>
            <person name="Eric P."/>
            <person name="Gao J.J."/>
            <person name="Katoh T.K."/>
            <person name="Toda M.J."/>
            <person name="Watabe H."/>
            <person name="Watada M."/>
            <person name="Davis J.S."/>
            <person name="Moyle L.C."/>
            <person name="Manoli G."/>
            <person name="Bertolini E."/>
            <person name="Kostal V."/>
            <person name="Hawley R.S."/>
            <person name="Takahashi A."/>
            <person name="Jones C.D."/>
            <person name="Price D.K."/>
            <person name="Whiteman N."/>
            <person name="Kopp A."/>
            <person name="Matute D.R."/>
            <person name="Petrov D.A."/>
        </authorList>
    </citation>
    <scope>NUCLEOTIDE SEQUENCE [LARGE SCALE GENOMIC DNA]</scope>
</reference>
<comment type="subcellular location">
    <subcellularLocation>
        <location evidence="1">Nucleus</location>
    </subcellularLocation>
</comment>
<dbReference type="SMART" id="SM00868">
    <property type="entry name" value="zf-AD"/>
    <property type="match status" value="1"/>
</dbReference>
<dbReference type="PROSITE" id="PS51915">
    <property type="entry name" value="ZAD"/>
    <property type="match status" value="1"/>
</dbReference>
<dbReference type="InterPro" id="IPR012934">
    <property type="entry name" value="Znf_AD"/>
</dbReference>